<evidence type="ECO:0000256" key="1">
    <source>
        <dbReference type="SAM" id="SignalP"/>
    </source>
</evidence>
<accession>A0A159Z492</accession>
<protein>
    <recommendedName>
        <fullName evidence="4">DUF2059 domain-containing protein</fullName>
    </recommendedName>
</protein>
<evidence type="ECO:0000313" key="3">
    <source>
        <dbReference type="Proteomes" id="UP000076128"/>
    </source>
</evidence>
<organism evidence="2 3">
    <name type="scientific">Frigidibacter mobilis</name>
    <dbReference type="NCBI Taxonomy" id="1335048"/>
    <lineage>
        <taxon>Bacteria</taxon>
        <taxon>Pseudomonadati</taxon>
        <taxon>Pseudomonadota</taxon>
        <taxon>Alphaproteobacteria</taxon>
        <taxon>Rhodobacterales</taxon>
        <taxon>Paracoccaceae</taxon>
        <taxon>Frigidibacter</taxon>
    </lineage>
</organism>
<keyword evidence="3" id="KW-1185">Reference proteome</keyword>
<keyword evidence="1" id="KW-0732">Signal</keyword>
<name>A0A159Z492_9RHOB</name>
<reference evidence="2 3" key="1">
    <citation type="submission" date="2015-09" db="EMBL/GenBank/DDBJ databases">
        <title>Complete genome sequence of Defluviimonas alba cai42t isolated from an oilfield in Xinjiang.</title>
        <authorList>
            <person name="Geng S."/>
            <person name="Pan X."/>
            <person name="Wu X."/>
        </authorList>
    </citation>
    <scope>NUCLEOTIDE SEQUENCE [LARGE SCALE GENOMIC DNA]</scope>
    <source>
        <strain evidence="3">cai42</strain>
    </source>
</reference>
<sequence>MPEHVSPHRLRRLAAPLTLAAALAVVALAPAAAQTPPVPVQESQAAAEAARLVEALQLPALMEIMQREGVAYGEDLRADLFPGQGGAEWTRSVEGIYAPDRLMPLFTQVFDAELEGADTAAMRAFFEAGPGARAVELEIAARRALLDPGVEEAADQQLEEMLAGQSPRLLAIEEFAEANELVEMNVLGGLNANLAFYRGMIDGGGLPQETSEAQLLADVWSQEDTIRTETRDWLYSYLALAYAPMSDAELQAYADFSRGPAGRALNRALFAGFDAVFARVSYELGLGAARYLAGQDI</sequence>
<feature type="signal peptide" evidence="1">
    <location>
        <begin position="1"/>
        <end position="31"/>
    </location>
</feature>
<dbReference type="RefSeq" id="WP_066812297.1">
    <property type="nucleotide sequence ID" value="NZ_CP012661.1"/>
</dbReference>
<gene>
    <name evidence="2" type="ORF">AKL17_1814</name>
</gene>
<feature type="chain" id="PRO_5007811458" description="DUF2059 domain-containing protein" evidence="1">
    <location>
        <begin position="32"/>
        <end position="297"/>
    </location>
</feature>
<dbReference type="EMBL" id="CP012661">
    <property type="protein sequence ID" value="AMY69064.1"/>
    <property type="molecule type" value="Genomic_DNA"/>
</dbReference>
<dbReference type="STRING" id="1335048.AKL17_1814"/>
<dbReference type="AlphaFoldDB" id="A0A159Z492"/>
<dbReference type="KEGG" id="daa:AKL17_1814"/>
<evidence type="ECO:0000313" key="2">
    <source>
        <dbReference type="EMBL" id="AMY69064.1"/>
    </source>
</evidence>
<proteinExistence type="predicted"/>
<evidence type="ECO:0008006" key="4">
    <source>
        <dbReference type="Google" id="ProtNLM"/>
    </source>
</evidence>
<dbReference type="Proteomes" id="UP000076128">
    <property type="component" value="Chromosome"/>
</dbReference>